<name>A0A1Q9F0G3_SYMMI</name>
<dbReference type="EMBL" id="LSRX01000032">
    <property type="protein sequence ID" value="OLQ13161.1"/>
    <property type="molecule type" value="Genomic_DNA"/>
</dbReference>
<protein>
    <submittedName>
        <fullName evidence="1">Uncharacterized protein</fullName>
    </submittedName>
</protein>
<proteinExistence type="predicted"/>
<sequence>MREYAQKRFHSMLTDMDWRGFLIELPKTKKEFISSPRIDNQLSTWGAIQGLCDYAEKEAIAEAKDAELPQQLLVYDRVTVRLHLNVVAELPGNGKFYTGGEAGQLVTEIAGTCLFASCLRMAMWIRLNRGLDVRCSATVKADWDEQAPVRLRVISFRNEVGSQSFTGADGETLPAWLERVMAGLPCKAEFGVSDFFAKIPDSWEWRRERSKSGGPTASKLLSRIGYTGRLDVEPVARPELYARSYLISAVPSSVFPAECT</sequence>
<evidence type="ECO:0000313" key="1">
    <source>
        <dbReference type="EMBL" id="OLQ13161.1"/>
    </source>
</evidence>
<dbReference type="Gene3D" id="3.40.630.10">
    <property type="entry name" value="Zn peptidases"/>
    <property type="match status" value="1"/>
</dbReference>
<accession>A0A1Q9F0G3</accession>
<evidence type="ECO:0000313" key="2">
    <source>
        <dbReference type="Proteomes" id="UP000186817"/>
    </source>
</evidence>
<gene>
    <name evidence="1" type="ORF">AK812_SmicGene2873</name>
</gene>
<keyword evidence="2" id="KW-1185">Reference proteome</keyword>
<comment type="caution">
    <text evidence="1">The sequence shown here is derived from an EMBL/GenBank/DDBJ whole genome shotgun (WGS) entry which is preliminary data.</text>
</comment>
<reference evidence="1 2" key="1">
    <citation type="submission" date="2016-02" db="EMBL/GenBank/DDBJ databases">
        <title>Genome analysis of coral dinoflagellate symbionts highlights evolutionary adaptations to a symbiotic lifestyle.</title>
        <authorList>
            <person name="Aranda M."/>
            <person name="Li Y."/>
            <person name="Liew Y.J."/>
            <person name="Baumgarten S."/>
            <person name="Simakov O."/>
            <person name="Wilson M."/>
            <person name="Piel J."/>
            <person name="Ashoor H."/>
            <person name="Bougouffa S."/>
            <person name="Bajic V.B."/>
            <person name="Ryu T."/>
            <person name="Ravasi T."/>
            <person name="Bayer T."/>
            <person name="Micklem G."/>
            <person name="Kim H."/>
            <person name="Bhak J."/>
            <person name="Lajeunesse T.C."/>
            <person name="Voolstra C.R."/>
        </authorList>
    </citation>
    <scope>NUCLEOTIDE SEQUENCE [LARGE SCALE GENOMIC DNA]</scope>
    <source>
        <strain evidence="1 2">CCMP2467</strain>
    </source>
</reference>
<dbReference type="AlphaFoldDB" id="A0A1Q9F0G3"/>
<dbReference type="Proteomes" id="UP000186817">
    <property type="component" value="Unassembled WGS sequence"/>
</dbReference>
<dbReference type="OrthoDB" id="10492161at2759"/>
<organism evidence="1 2">
    <name type="scientific">Symbiodinium microadriaticum</name>
    <name type="common">Dinoflagellate</name>
    <name type="synonym">Zooxanthella microadriatica</name>
    <dbReference type="NCBI Taxonomy" id="2951"/>
    <lineage>
        <taxon>Eukaryota</taxon>
        <taxon>Sar</taxon>
        <taxon>Alveolata</taxon>
        <taxon>Dinophyceae</taxon>
        <taxon>Suessiales</taxon>
        <taxon>Symbiodiniaceae</taxon>
        <taxon>Symbiodinium</taxon>
    </lineage>
</organism>